<dbReference type="AlphaFoldDB" id="E2SAF4"/>
<dbReference type="RefSeq" id="WP_007077966.1">
    <property type="nucleotide sequence ID" value="NZ_CM001024.1"/>
</dbReference>
<dbReference type="Pfam" id="PF13398">
    <property type="entry name" value="Peptidase_M50B"/>
    <property type="match status" value="1"/>
</dbReference>
<evidence type="ECO:0000313" key="2">
    <source>
        <dbReference type="EMBL" id="EFQ84228.1"/>
    </source>
</evidence>
<keyword evidence="1" id="KW-0812">Transmembrane</keyword>
<name>E2SAF4_9ACTN</name>
<dbReference type="STRING" id="585531.HMPREF0063_10944"/>
<evidence type="ECO:0000256" key="1">
    <source>
        <dbReference type="SAM" id="Phobius"/>
    </source>
</evidence>
<accession>E2SAF4</accession>
<feature type="transmembrane region" description="Helical" evidence="1">
    <location>
        <begin position="12"/>
        <end position="30"/>
    </location>
</feature>
<feature type="transmembrane region" description="Helical" evidence="1">
    <location>
        <begin position="154"/>
        <end position="175"/>
    </location>
</feature>
<dbReference type="InterPro" id="IPR049500">
    <property type="entry name" value="Peptidase_M50B-like"/>
</dbReference>
<feature type="transmembrane region" description="Helical" evidence="1">
    <location>
        <begin position="130"/>
        <end position="148"/>
    </location>
</feature>
<organism evidence="2 3">
    <name type="scientific">Aeromicrobium marinum DSM 15272</name>
    <dbReference type="NCBI Taxonomy" id="585531"/>
    <lineage>
        <taxon>Bacteria</taxon>
        <taxon>Bacillati</taxon>
        <taxon>Actinomycetota</taxon>
        <taxon>Actinomycetes</taxon>
        <taxon>Propionibacteriales</taxon>
        <taxon>Nocardioidaceae</taxon>
        <taxon>Aeromicrobium</taxon>
    </lineage>
</organism>
<dbReference type="HOGENOM" id="CLU_088222_0_0_11"/>
<reference evidence="2" key="1">
    <citation type="submission" date="2010-08" db="EMBL/GenBank/DDBJ databases">
        <authorList>
            <person name="Muzny D."/>
            <person name="Qin X."/>
            <person name="Buhay C."/>
            <person name="Dugan-Rocha S."/>
            <person name="Ding Y."/>
            <person name="Chen G."/>
            <person name="Hawes A."/>
            <person name="Holder M."/>
            <person name="Jhangiani S."/>
            <person name="Johnson A."/>
            <person name="Khan Z."/>
            <person name="Li Z."/>
            <person name="Liu W."/>
            <person name="Liu X."/>
            <person name="Perez L."/>
            <person name="Shen H."/>
            <person name="Wang Q."/>
            <person name="Watt J."/>
            <person name="Xi L."/>
            <person name="Xin Y."/>
            <person name="Zhou J."/>
            <person name="Deng J."/>
            <person name="Jiang H."/>
            <person name="Liu Y."/>
            <person name="Qu J."/>
            <person name="Song X.-Z."/>
            <person name="Zhang L."/>
            <person name="Villasana D."/>
            <person name="Johnson A."/>
            <person name="Liu J."/>
            <person name="Liyanage D."/>
            <person name="Lorensuhewa L."/>
            <person name="Robinson T."/>
            <person name="Song A."/>
            <person name="Song B.-B."/>
            <person name="Dinh H."/>
            <person name="Thornton R."/>
            <person name="Coyle M."/>
            <person name="Francisco L."/>
            <person name="Jackson L."/>
            <person name="Javaid M."/>
            <person name="Korchina V."/>
            <person name="Kovar C."/>
            <person name="Mata R."/>
            <person name="Mathew T."/>
            <person name="Ngo R."/>
            <person name="Nguyen L."/>
            <person name="Nguyen N."/>
            <person name="Okwuonu G."/>
            <person name="Ongeri F."/>
            <person name="Pham C."/>
            <person name="Simmons D."/>
            <person name="Wilczek-Boney K."/>
            <person name="Hale W."/>
            <person name="Jakkamsetti A."/>
            <person name="Pham P."/>
            <person name="Ruth R."/>
            <person name="San Lucas F."/>
            <person name="Warren J."/>
            <person name="Zhang J."/>
            <person name="Zhao Z."/>
            <person name="Zhou C."/>
            <person name="Zhu D."/>
            <person name="Lee S."/>
            <person name="Bess C."/>
            <person name="Blankenburg K."/>
            <person name="Forbes L."/>
            <person name="Fu Q."/>
            <person name="Gubbala S."/>
            <person name="Hirani K."/>
            <person name="Jayaseelan J.C."/>
            <person name="Lara F."/>
            <person name="Munidasa M."/>
            <person name="Palculict T."/>
            <person name="Patil S."/>
            <person name="Pu L.-L."/>
            <person name="Saada N."/>
            <person name="Tang L."/>
            <person name="Weissenberger G."/>
            <person name="Zhu Y."/>
            <person name="Hemphill L."/>
            <person name="Shang Y."/>
            <person name="Youmans B."/>
            <person name="Ayvaz T."/>
            <person name="Ross M."/>
            <person name="Santibanez J."/>
            <person name="Aqrawi P."/>
            <person name="Gross S."/>
            <person name="Joshi V."/>
            <person name="Fowler G."/>
            <person name="Nazareth L."/>
            <person name="Reid J."/>
            <person name="Worley K."/>
            <person name="Petrosino J."/>
            <person name="Highlander S."/>
            <person name="Gibbs R."/>
        </authorList>
    </citation>
    <scope>NUCLEOTIDE SEQUENCE [LARGE SCALE GENOMIC DNA]</scope>
    <source>
        <strain evidence="2">DSM 15272</strain>
    </source>
</reference>
<keyword evidence="3" id="KW-1185">Reference proteome</keyword>
<keyword evidence="1" id="KW-0472">Membrane</keyword>
<sequence>MTLPDGLDGPQLAAVLLAAALVLVPGLWHWTRHAATLVHETGHAAVAVLTGRRLTGIRLHADTSGLTVSRGRPRGPGMIATAAAGYPAPSVVGLALALAVGTGRVDLALWIALGTLVAVVVHVRNLFGLLVVVVAGGAVVALVRYATVEVREPVVLVLAWFLLLAGPRTVVELWGHRRRRRSRTTDADVLARLTRLPAGVWNALLLVPGLAAVGVAAGVVG</sequence>
<dbReference type="eggNOG" id="ENOG502ZBQ3">
    <property type="taxonomic scope" value="Bacteria"/>
</dbReference>
<proteinExistence type="predicted"/>
<protein>
    <submittedName>
        <fullName evidence="2">Uncharacterized protein</fullName>
    </submittedName>
</protein>
<dbReference type="EMBL" id="ACLF03000003">
    <property type="protein sequence ID" value="EFQ84228.1"/>
    <property type="molecule type" value="Genomic_DNA"/>
</dbReference>
<dbReference type="Proteomes" id="UP000003111">
    <property type="component" value="Unassembled WGS sequence"/>
</dbReference>
<gene>
    <name evidence="2" type="ORF">HMPREF0063_10944</name>
</gene>
<comment type="caution">
    <text evidence="2">The sequence shown here is derived from an EMBL/GenBank/DDBJ whole genome shotgun (WGS) entry which is preliminary data.</text>
</comment>
<feature type="transmembrane region" description="Helical" evidence="1">
    <location>
        <begin position="196"/>
        <end position="220"/>
    </location>
</feature>
<evidence type="ECO:0000313" key="3">
    <source>
        <dbReference type="Proteomes" id="UP000003111"/>
    </source>
</evidence>
<dbReference type="OrthoDB" id="5184455at2"/>
<keyword evidence="1" id="KW-1133">Transmembrane helix</keyword>